<dbReference type="EMBL" id="JABFYL010000002">
    <property type="protein sequence ID" value="NVN48288.1"/>
    <property type="molecule type" value="Genomic_DNA"/>
</dbReference>
<gene>
    <name evidence="2" type="ORF">HLY00_3437</name>
</gene>
<comment type="caution">
    <text evidence="2">The sequence shown here is derived from an EMBL/GenBank/DDBJ whole genome shotgun (WGS) entry which is preliminary data.</text>
</comment>
<sequence>MADEEIADDAGSRGSLTIRDKAVERVAFASALEADGVVRYSHGIGKLTGRELPRADVVVSGDHVRASVDVAVEWGKPLSGTAAEVRRRVTHGLSELSGLTVDGVDVHVHSVVPPNEGRAQGISQRTLL</sequence>
<dbReference type="InterPro" id="IPR005531">
    <property type="entry name" value="Asp23"/>
</dbReference>
<protein>
    <recommendedName>
        <fullName evidence="4">Asp23/Gls24 family envelope stress response protein</fullName>
    </recommendedName>
</protein>
<evidence type="ECO:0008006" key="4">
    <source>
        <dbReference type="Google" id="ProtNLM"/>
    </source>
</evidence>
<comment type="similarity">
    <text evidence="1">Belongs to the asp23 family.</text>
</comment>
<evidence type="ECO:0000313" key="2">
    <source>
        <dbReference type="EMBL" id="NVN48288.1"/>
    </source>
</evidence>
<name>A0A850PDR0_9MYCO</name>
<dbReference type="PANTHER" id="PTHR34297:SF2">
    <property type="entry name" value="ASP23_GLS24 FAMILY ENVELOPE STRESS RESPONSE PROTEIN"/>
    <property type="match status" value="1"/>
</dbReference>
<dbReference type="PANTHER" id="PTHR34297">
    <property type="entry name" value="HYPOTHETICAL CYTOSOLIC PROTEIN-RELATED"/>
    <property type="match status" value="1"/>
</dbReference>
<keyword evidence="3" id="KW-1185">Reference proteome</keyword>
<dbReference type="Pfam" id="PF03780">
    <property type="entry name" value="Asp23"/>
    <property type="match status" value="1"/>
</dbReference>
<accession>A0A850PDR0</accession>
<proteinExistence type="inferred from homology"/>
<evidence type="ECO:0000313" key="3">
    <source>
        <dbReference type="Proteomes" id="UP000570517"/>
    </source>
</evidence>
<evidence type="ECO:0000256" key="1">
    <source>
        <dbReference type="ARBA" id="ARBA00005721"/>
    </source>
</evidence>
<reference evidence="2 3" key="1">
    <citation type="submission" date="2020-05" db="EMBL/GenBank/DDBJ databases">
        <title>Draft genome sequence of Mycobacterium hippocampi DL, isolated from European seabass, Dicentrarchus labrax, reared in fish farms.</title>
        <authorList>
            <person name="Stathopoulou P."/>
            <person name="Asimakis E."/>
            <person name="Tzokas K."/>
            <person name="Batargias C."/>
            <person name="Tsiamis G."/>
        </authorList>
    </citation>
    <scope>NUCLEOTIDE SEQUENCE [LARGE SCALE GENOMIC DNA]</scope>
    <source>
        <strain evidence="2 3">DL</strain>
    </source>
</reference>
<dbReference type="Proteomes" id="UP000570517">
    <property type="component" value="Unassembled WGS sequence"/>
</dbReference>
<dbReference type="AlphaFoldDB" id="A0A850PDR0"/>
<organism evidence="2 3">
    <name type="scientific">Mycolicibacterium hippocampi</name>
    <dbReference type="NCBI Taxonomy" id="659824"/>
    <lineage>
        <taxon>Bacteria</taxon>
        <taxon>Bacillati</taxon>
        <taxon>Actinomycetota</taxon>
        <taxon>Actinomycetes</taxon>
        <taxon>Mycobacteriales</taxon>
        <taxon>Mycobacteriaceae</taxon>
        <taxon>Mycolicibacterium</taxon>
    </lineage>
</organism>